<evidence type="ECO:0000313" key="4">
    <source>
        <dbReference type="Proteomes" id="UP001498238"/>
    </source>
</evidence>
<proteinExistence type="predicted"/>
<keyword evidence="1" id="KW-0812">Transmembrane</keyword>
<keyword evidence="1" id="KW-1133">Transmembrane helix</keyword>
<accession>A0ABP3C8T2</accession>
<comment type="caution">
    <text evidence="3">The sequence shown here is derived from an EMBL/GenBank/DDBJ whole genome shotgun (WGS) entry which is preliminary data.</text>
</comment>
<dbReference type="EMBL" id="BAAAAF010000007">
    <property type="protein sequence ID" value="GAA0036168.1"/>
    <property type="molecule type" value="Genomic_DNA"/>
</dbReference>
<name>A0ABP3C8T2_9MICO</name>
<protein>
    <recommendedName>
        <fullName evidence="2">Protein-glutamine gamma-glutamyltransferase-like C-terminal domain-containing protein</fullName>
    </recommendedName>
</protein>
<reference evidence="3 4" key="1">
    <citation type="submission" date="2024-01" db="EMBL/GenBank/DDBJ databases">
        <title>Characterization of antibiotic resistant novel bacterial strains and their environmental applications.</title>
        <authorList>
            <person name="Manzoor S."/>
            <person name="Abbas S."/>
            <person name="Arshad M."/>
            <person name="Ahmed I."/>
        </authorList>
    </citation>
    <scope>NUCLEOTIDE SEQUENCE [LARGE SCALE GENOMIC DNA]</scope>
    <source>
        <strain evidence="3 4">NCCP-602</strain>
    </source>
</reference>
<evidence type="ECO:0000256" key="1">
    <source>
        <dbReference type="SAM" id="Phobius"/>
    </source>
</evidence>
<dbReference type="RefSeq" id="WP_339392996.1">
    <property type="nucleotide sequence ID" value="NZ_BAAAAF010000007.1"/>
</dbReference>
<keyword evidence="4" id="KW-1185">Reference proteome</keyword>
<organism evidence="3 4">
    <name type="scientific">Brevibacterium metallidurans</name>
    <dbReference type="NCBI Taxonomy" id="1482676"/>
    <lineage>
        <taxon>Bacteria</taxon>
        <taxon>Bacillati</taxon>
        <taxon>Actinomycetota</taxon>
        <taxon>Actinomycetes</taxon>
        <taxon>Micrococcales</taxon>
        <taxon>Brevibacteriaceae</taxon>
        <taxon>Brevibacterium</taxon>
    </lineage>
</organism>
<dbReference type="Proteomes" id="UP001498238">
    <property type="component" value="Unassembled WGS sequence"/>
</dbReference>
<feature type="transmembrane region" description="Helical" evidence="1">
    <location>
        <begin position="74"/>
        <end position="92"/>
    </location>
</feature>
<sequence>MTLLTAAPFGLAQLTAAPLAAAVDRDTGRQWLEEELSRAEYSANDLTLLERIGRWIDETMTGLLSAALSGNSPWLLLLVVLAVAAIIALIVWRVRVLGLRRAHVPLAAFDAVVASPEPGPWRESAEAAAAAGDHRRAVVDRSRAIFAVLGARRIVDLESASTATEIAVHASAVLPSRARQLSEVATVFNDLVFGRGSARDRTPEELRSLYAEFSAFDAELTHIPVPQPSGGRR</sequence>
<evidence type="ECO:0000259" key="2">
    <source>
        <dbReference type="Pfam" id="PF13559"/>
    </source>
</evidence>
<feature type="domain" description="Protein-glutamine gamma-glutamyltransferase-like C-terminal" evidence="2">
    <location>
        <begin position="147"/>
        <end position="210"/>
    </location>
</feature>
<gene>
    <name evidence="3" type="ORF">NCCP602_21290</name>
</gene>
<dbReference type="InterPro" id="IPR025403">
    <property type="entry name" value="TgpA-like_C"/>
</dbReference>
<dbReference type="Pfam" id="PF13559">
    <property type="entry name" value="DUF4129"/>
    <property type="match status" value="1"/>
</dbReference>
<evidence type="ECO:0000313" key="3">
    <source>
        <dbReference type="EMBL" id="GAA0036168.1"/>
    </source>
</evidence>
<keyword evidence="1" id="KW-0472">Membrane</keyword>